<evidence type="ECO:0000313" key="2">
    <source>
        <dbReference type="Proteomes" id="UP000250078"/>
    </source>
</evidence>
<dbReference type="Proteomes" id="UP000250078">
    <property type="component" value="Unassembled WGS sequence"/>
</dbReference>
<reference evidence="1 2" key="1">
    <citation type="journal article" date="2016" name="Nat. Commun.">
        <title>Ectomycorrhizal ecology is imprinted in the genome of the dominant symbiotic fungus Cenococcum geophilum.</title>
        <authorList>
            <consortium name="DOE Joint Genome Institute"/>
            <person name="Peter M."/>
            <person name="Kohler A."/>
            <person name="Ohm R.A."/>
            <person name="Kuo A."/>
            <person name="Krutzmann J."/>
            <person name="Morin E."/>
            <person name="Arend M."/>
            <person name="Barry K.W."/>
            <person name="Binder M."/>
            <person name="Choi C."/>
            <person name="Clum A."/>
            <person name="Copeland A."/>
            <person name="Grisel N."/>
            <person name="Haridas S."/>
            <person name="Kipfer T."/>
            <person name="LaButti K."/>
            <person name="Lindquist E."/>
            <person name="Lipzen A."/>
            <person name="Maire R."/>
            <person name="Meier B."/>
            <person name="Mihaltcheva S."/>
            <person name="Molinier V."/>
            <person name="Murat C."/>
            <person name="Poggeler S."/>
            <person name="Quandt C.A."/>
            <person name="Sperisen C."/>
            <person name="Tritt A."/>
            <person name="Tisserant E."/>
            <person name="Crous P.W."/>
            <person name="Henrissat B."/>
            <person name="Nehls U."/>
            <person name="Egli S."/>
            <person name="Spatafora J.W."/>
            <person name="Grigoriev I.V."/>
            <person name="Martin F.M."/>
        </authorList>
    </citation>
    <scope>NUCLEOTIDE SEQUENCE [LARGE SCALE GENOMIC DNA]</scope>
    <source>
        <strain evidence="1 2">1.58</strain>
    </source>
</reference>
<protein>
    <submittedName>
        <fullName evidence="1">HET-domain-containing protein</fullName>
    </submittedName>
</protein>
<feature type="non-terminal residue" evidence="1">
    <location>
        <position position="1"/>
    </location>
</feature>
<accession>A0ACC8EN42</accession>
<feature type="non-terminal residue" evidence="1">
    <location>
        <position position="503"/>
    </location>
</feature>
<gene>
    <name evidence="1" type="ORF">K441DRAFT_517290</name>
</gene>
<keyword evidence="2" id="KW-1185">Reference proteome</keyword>
<organism evidence="1 2">
    <name type="scientific">Cenococcum geophilum 1.58</name>
    <dbReference type="NCBI Taxonomy" id="794803"/>
    <lineage>
        <taxon>Eukaryota</taxon>
        <taxon>Fungi</taxon>
        <taxon>Dikarya</taxon>
        <taxon>Ascomycota</taxon>
        <taxon>Pezizomycotina</taxon>
        <taxon>Dothideomycetes</taxon>
        <taxon>Pleosporomycetidae</taxon>
        <taxon>Gloniales</taxon>
        <taxon>Gloniaceae</taxon>
        <taxon>Cenococcum</taxon>
    </lineage>
</organism>
<sequence>SFAMPPYRYSPLLPGPDSIRLLRLLPHKDRTAPIQCELFDYTLQEPSQGTHLYEALSYVWGGQEKPRSISIDGQDLPVTVNLHRALSHLRDHFFDRILWADAVCINQTNLQERGHQVQSMAKIYGRANRVIVWLGDAADDSDRALEYIYIAAKRTTNPLSNKAIQQAIFAVLQRPWFRRIWVLQEVAAAQYILIMCGSTAIDGYAFCLGLKSLNLSYEAYPDLQSLIRSITYLIRGAIFRPRYATSQSDVISLGVCPLGELIDMYHTREASERHDKVYALLGMSSDDLSTVGLRPDYEIPWEKLFRQLVGFFLCHETSVATWCDKEIAVIKIKGCILGRVSSVSNCSWGEMQNVSITSGSSEGGREWIARWALQVSAEPIREGDLVCLLQGALKPTVIRPYRDYFAIIMIAAAPSENIQTGETDIKWLELLQTITTFPRSLLLVWNWEKSSGGLQDRERSETSRDLNSLKLGHSNTDLDKATRLFDVALILRDSGEYEEAGKK</sequence>
<proteinExistence type="predicted"/>
<dbReference type="EMBL" id="KV748256">
    <property type="protein sequence ID" value="OCK87687.1"/>
    <property type="molecule type" value="Genomic_DNA"/>
</dbReference>
<evidence type="ECO:0000313" key="1">
    <source>
        <dbReference type="EMBL" id="OCK87687.1"/>
    </source>
</evidence>
<name>A0ACC8EN42_9PEZI</name>